<sequence length="152" mass="17315">MYKRMNLKNNNGFTLVEILLVILILAVVMTIGATTLIQVFNIVPESNERMSTRQLAEINLSTIATYIRNAEEVNPDNDTITINEDGILKIIRHSDKSIKKNGEVLINDIETFSIEKDDDTEQENLYIVTIEKCAQEECEENTVLTEQVLVRN</sequence>
<keyword evidence="1" id="KW-1133">Transmembrane helix</keyword>
<proteinExistence type="predicted"/>
<dbReference type="Proteomes" id="UP000295064">
    <property type="component" value="Unassembled WGS sequence"/>
</dbReference>
<dbReference type="RefSeq" id="WP_133514502.1">
    <property type="nucleotide sequence ID" value="NZ_SNWX01000006.1"/>
</dbReference>
<dbReference type="NCBIfam" id="TIGR02532">
    <property type="entry name" value="IV_pilin_GFxxxE"/>
    <property type="match status" value="1"/>
</dbReference>
<evidence type="ECO:0000256" key="1">
    <source>
        <dbReference type="SAM" id="Phobius"/>
    </source>
</evidence>
<dbReference type="Pfam" id="PF07963">
    <property type="entry name" value="N_methyl"/>
    <property type="match status" value="1"/>
</dbReference>
<evidence type="ECO:0000313" key="2">
    <source>
        <dbReference type="EMBL" id="TDO92258.1"/>
    </source>
</evidence>
<gene>
    <name evidence="2" type="ORF">DFR79_10671</name>
</gene>
<evidence type="ECO:0000313" key="3">
    <source>
        <dbReference type="Proteomes" id="UP000295064"/>
    </source>
</evidence>
<dbReference type="InterPro" id="IPR012902">
    <property type="entry name" value="N_methyl_site"/>
</dbReference>
<organism evidence="2 3">
    <name type="scientific">Halanaerobium saccharolyticum</name>
    <dbReference type="NCBI Taxonomy" id="43595"/>
    <lineage>
        <taxon>Bacteria</taxon>
        <taxon>Bacillati</taxon>
        <taxon>Bacillota</taxon>
        <taxon>Clostridia</taxon>
        <taxon>Halanaerobiales</taxon>
        <taxon>Halanaerobiaceae</taxon>
        <taxon>Halanaerobium</taxon>
    </lineage>
</organism>
<dbReference type="EMBL" id="SNWX01000006">
    <property type="protein sequence ID" value="TDO92258.1"/>
    <property type="molecule type" value="Genomic_DNA"/>
</dbReference>
<feature type="transmembrane region" description="Helical" evidence="1">
    <location>
        <begin position="12"/>
        <end position="40"/>
    </location>
</feature>
<dbReference type="SUPFAM" id="SSF54523">
    <property type="entry name" value="Pili subunits"/>
    <property type="match status" value="1"/>
</dbReference>
<keyword evidence="1" id="KW-0812">Transmembrane</keyword>
<dbReference type="AlphaFoldDB" id="A0A4R6LU82"/>
<dbReference type="InterPro" id="IPR045584">
    <property type="entry name" value="Pilin-like"/>
</dbReference>
<accession>A0A4R6LU82</accession>
<protein>
    <submittedName>
        <fullName evidence="2">Prepilin-type N-terminal cleavage/methylation domain-containing protein</fullName>
    </submittedName>
</protein>
<name>A0A4R6LU82_9FIRM</name>
<reference evidence="2 3" key="1">
    <citation type="submission" date="2019-03" db="EMBL/GenBank/DDBJ databases">
        <title>Subsurface microbial communities from deep shales in Ohio and West Virginia, USA.</title>
        <authorList>
            <person name="Wrighton K."/>
        </authorList>
    </citation>
    <scope>NUCLEOTIDE SEQUENCE [LARGE SCALE GENOMIC DNA]</scope>
    <source>
        <strain evidence="2 3">MA284_T2</strain>
    </source>
</reference>
<comment type="caution">
    <text evidence="2">The sequence shown here is derived from an EMBL/GenBank/DDBJ whole genome shotgun (WGS) entry which is preliminary data.</text>
</comment>
<keyword evidence="1" id="KW-0472">Membrane</keyword>